<keyword evidence="2" id="KW-0732">Signal</keyword>
<evidence type="ECO:0000256" key="2">
    <source>
        <dbReference type="SAM" id="SignalP"/>
    </source>
</evidence>
<dbReference type="EMBL" id="PNBA02000009">
    <property type="protein sequence ID" value="KAG6414427.1"/>
    <property type="molecule type" value="Genomic_DNA"/>
</dbReference>
<evidence type="ECO:0000313" key="3">
    <source>
        <dbReference type="EMBL" id="KAG6414427.1"/>
    </source>
</evidence>
<evidence type="ECO:0000256" key="1">
    <source>
        <dbReference type="SAM" id="Phobius"/>
    </source>
</evidence>
<reference evidence="3" key="2">
    <citation type="submission" date="2020-08" db="EMBL/GenBank/DDBJ databases">
        <title>Plant Genome Project.</title>
        <authorList>
            <person name="Zhang R.-G."/>
        </authorList>
    </citation>
    <scope>NUCLEOTIDE SEQUENCE</scope>
    <source>
        <strain evidence="3">Huo1</strain>
        <tissue evidence="3">Leaf</tissue>
    </source>
</reference>
<feature type="transmembrane region" description="Helical" evidence="1">
    <location>
        <begin position="139"/>
        <end position="160"/>
    </location>
</feature>
<feature type="transmembrane region" description="Helical" evidence="1">
    <location>
        <begin position="172"/>
        <end position="197"/>
    </location>
</feature>
<feature type="transmembrane region" description="Helical" evidence="1">
    <location>
        <begin position="84"/>
        <end position="101"/>
    </location>
</feature>
<gene>
    <name evidence="3" type="ORF">SASPL_127149</name>
</gene>
<reference evidence="3" key="1">
    <citation type="submission" date="2018-01" db="EMBL/GenBank/DDBJ databases">
        <authorList>
            <person name="Mao J.F."/>
        </authorList>
    </citation>
    <scope>NUCLEOTIDE SEQUENCE</scope>
    <source>
        <strain evidence="3">Huo1</strain>
        <tissue evidence="3">Leaf</tissue>
    </source>
</reference>
<organism evidence="3">
    <name type="scientific">Salvia splendens</name>
    <name type="common">Scarlet sage</name>
    <dbReference type="NCBI Taxonomy" id="180675"/>
    <lineage>
        <taxon>Eukaryota</taxon>
        <taxon>Viridiplantae</taxon>
        <taxon>Streptophyta</taxon>
        <taxon>Embryophyta</taxon>
        <taxon>Tracheophyta</taxon>
        <taxon>Spermatophyta</taxon>
        <taxon>Magnoliopsida</taxon>
        <taxon>eudicotyledons</taxon>
        <taxon>Gunneridae</taxon>
        <taxon>Pentapetalae</taxon>
        <taxon>asterids</taxon>
        <taxon>lamiids</taxon>
        <taxon>Lamiales</taxon>
        <taxon>Lamiaceae</taxon>
        <taxon>Nepetoideae</taxon>
        <taxon>Mentheae</taxon>
        <taxon>Salviinae</taxon>
        <taxon>Salvia</taxon>
        <taxon>Salvia subgen. Calosphace</taxon>
        <taxon>core Calosphace</taxon>
    </lineage>
</organism>
<dbReference type="AlphaFoldDB" id="A0A8X8XKC3"/>
<evidence type="ECO:0000313" key="4">
    <source>
        <dbReference type="Proteomes" id="UP000298416"/>
    </source>
</evidence>
<comment type="caution">
    <text evidence="3">The sequence shown here is derived from an EMBL/GenBank/DDBJ whole genome shotgun (WGS) entry which is preliminary data.</text>
</comment>
<accession>A0A8X8XKC3</accession>
<feature type="transmembrane region" description="Helical" evidence="1">
    <location>
        <begin position="60"/>
        <end position="77"/>
    </location>
</feature>
<feature type="signal peptide" evidence="2">
    <location>
        <begin position="1"/>
        <end position="21"/>
    </location>
</feature>
<dbReference type="PANTHER" id="PTHR33133">
    <property type="entry name" value="OS08G0107100 PROTEIN-RELATED"/>
    <property type="match status" value="1"/>
</dbReference>
<name>A0A8X8XKC3_SALSN</name>
<keyword evidence="1" id="KW-0472">Membrane</keyword>
<keyword evidence="1" id="KW-1133">Transmembrane helix</keyword>
<sequence>MFSLIALAYTLGFATVTATAASYTDGRELSFSDLFSSVKTKWRSPFRFGFRKSNKPVNPIHYLMLAAVGVGIPVVIFNPNPVTITIVSGVGGLVLVVYLYASVDSGVALVVRVLEDGCEVEEAVEIAQRLVKGQRLQGFMVNLFFSILGLIGLLSLWMILGDLGSLSTNLTVYSLFLIDCVSVTTIFVNVAYTVYYFRCKEYHGIKIPQFGNFTTYTAIP</sequence>
<protein>
    <submittedName>
        <fullName evidence="3">Uncharacterized protein</fullName>
    </submittedName>
</protein>
<keyword evidence="4" id="KW-1185">Reference proteome</keyword>
<proteinExistence type="predicted"/>
<keyword evidence="1" id="KW-0812">Transmembrane</keyword>
<feature type="chain" id="PRO_5036448464" evidence="2">
    <location>
        <begin position="22"/>
        <end position="220"/>
    </location>
</feature>
<dbReference type="Proteomes" id="UP000298416">
    <property type="component" value="Unassembled WGS sequence"/>
</dbReference>
<dbReference type="PANTHER" id="PTHR33133:SF1">
    <property type="entry name" value="EXPRESSED PROTEIN-RELATED"/>
    <property type="match status" value="1"/>
</dbReference>